<dbReference type="GO" id="GO:0015074">
    <property type="term" value="P:DNA integration"/>
    <property type="evidence" value="ECO:0007669"/>
    <property type="project" value="InterPro"/>
</dbReference>
<dbReference type="Pfam" id="PF13102">
    <property type="entry name" value="Phage_int_SAM_5"/>
    <property type="match status" value="1"/>
</dbReference>
<dbReference type="Gene3D" id="1.10.150.130">
    <property type="match status" value="1"/>
</dbReference>
<dbReference type="InterPro" id="IPR010998">
    <property type="entry name" value="Integrase_recombinase_N"/>
</dbReference>
<evidence type="ECO:0000256" key="2">
    <source>
        <dbReference type="ARBA" id="ARBA00023125"/>
    </source>
</evidence>
<dbReference type="OrthoDB" id="1098628at2"/>
<dbReference type="PROSITE" id="PS51898">
    <property type="entry name" value="TYR_RECOMBINASE"/>
    <property type="match status" value="1"/>
</dbReference>
<dbReference type="Proteomes" id="UP000199138">
    <property type="component" value="Unassembled WGS sequence"/>
</dbReference>
<evidence type="ECO:0000313" key="5">
    <source>
        <dbReference type="EMBL" id="SFU28010.1"/>
    </source>
</evidence>
<sequence length="405" mass="46774">MSYVVSILFFIKRNKRNSKGLSLIICRITYEGKRAEFSTGRSIDPDSWNPKTNKALGKSMEATTLNQHLILLRNKIHKIADRFAEEEISISAEALRDEITGKGAKTKLVLEAFEEHNEEVRSLIGNGYAELTAVRYGVAKDHLERYIKYKFKKTDYPIKDIDYKFIKEYEYFLKTRRKCAHNTAVKYISNFKKIIRIALAHDWIDKDPFYHWKPNLKVVDREFLTKEEIQQLIDKDLGSDRLNQVKDIFVFCCFTGLAYIDIKNLRMDDIVIGLDGEKWIKTRRTKTKTRTNVPLLAVPASLIEKYKDRERLPGEEGILPVPTNQRMNGYLKEIAELCGIKKTLTTHLARHTFATTVTLANGVPIESVSKMLGHNSLKTTQHYAKILDKKVSEDMALLKKRLGEL</sequence>
<dbReference type="GO" id="GO:0003677">
    <property type="term" value="F:DNA binding"/>
    <property type="evidence" value="ECO:0007669"/>
    <property type="project" value="UniProtKB-KW"/>
</dbReference>
<proteinExistence type="inferred from homology"/>
<dbReference type="CDD" id="cd01185">
    <property type="entry name" value="INTN1_C_like"/>
    <property type="match status" value="1"/>
</dbReference>
<keyword evidence="6" id="KW-1185">Reference proteome</keyword>
<evidence type="ECO:0000313" key="6">
    <source>
        <dbReference type="Proteomes" id="UP000199138"/>
    </source>
</evidence>
<dbReference type="STRING" id="1224947.SAMN05216480_101311"/>
<comment type="similarity">
    <text evidence="1">Belongs to the 'phage' integrase family.</text>
</comment>
<keyword evidence="3" id="KW-0233">DNA recombination</keyword>
<dbReference type="InterPro" id="IPR002104">
    <property type="entry name" value="Integrase_catalytic"/>
</dbReference>
<dbReference type="InterPro" id="IPR035386">
    <property type="entry name" value="Arm-DNA-bind_5"/>
</dbReference>
<protein>
    <submittedName>
        <fullName evidence="5">Site-specific recombinase XerD</fullName>
    </submittedName>
</protein>
<reference evidence="5 6" key="1">
    <citation type="submission" date="2016-10" db="EMBL/GenBank/DDBJ databases">
        <authorList>
            <person name="de Groot N.N."/>
        </authorList>
    </citation>
    <scope>NUCLEOTIDE SEQUENCE [LARGE SCALE GENOMIC DNA]</scope>
    <source>
        <strain evidence="5 6">CGMCC 1.12333</strain>
    </source>
</reference>
<evidence type="ECO:0000259" key="4">
    <source>
        <dbReference type="PROSITE" id="PS51898"/>
    </source>
</evidence>
<gene>
    <name evidence="5" type="ORF">SAMN05216480_101311</name>
</gene>
<feature type="domain" description="Tyr recombinase" evidence="4">
    <location>
        <begin position="219"/>
        <end position="397"/>
    </location>
</feature>
<organism evidence="5 6">
    <name type="scientific">Pustulibacterium marinum</name>
    <dbReference type="NCBI Taxonomy" id="1224947"/>
    <lineage>
        <taxon>Bacteria</taxon>
        <taxon>Pseudomonadati</taxon>
        <taxon>Bacteroidota</taxon>
        <taxon>Flavobacteriia</taxon>
        <taxon>Flavobacteriales</taxon>
        <taxon>Flavobacteriaceae</taxon>
        <taxon>Pustulibacterium</taxon>
    </lineage>
</organism>
<dbReference type="InterPro" id="IPR025269">
    <property type="entry name" value="SAM-like_dom"/>
</dbReference>
<dbReference type="Pfam" id="PF17293">
    <property type="entry name" value="Arm-DNA-bind_5"/>
    <property type="match status" value="1"/>
</dbReference>
<dbReference type="GO" id="GO:0006310">
    <property type="term" value="P:DNA recombination"/>
    <property type="evidence" value="ECO:0007669"/>
    <property type="project" value="UniProtKB-KW"/>
</dbReference>
<dbReference type="AlphaFoldDB" id="A0A1I7EVN9"/>
<dbReference type="Pfam" id="PF00589">
    <property type="entry name" value="Phage_integrase"/>
    <property type="match status" value="1"/>
</dbReference>
<dbReference type="SUPFAM" id="SSF56349">
    <property type="entry name" value="DNA breaking-rejoining enzymes"/>
    <property type="match status" value="1"/>
</dbReference>
<dbReference type="RefSeq" id="WP_093022042.1">
    <property type="nucleotide sequence ID" value="NZ_FPBK01000001.1"/>
</dbReference>
<evidence type="ECO:0000256" key="1">
    <source>
        <dbReference type="ARBA" id="ARBA00008857"/>
    </source>
</evidence>
<dbReference type="EMBL" id="FPBK01000001">
    <property type="protein sequence ID" value="SFU28010.1"/>
    <property type="molecule type" value="Genomic_DNA"/>
</dbReference>
<keyword evidence="2" id="KW-0238">DNA-binding</keyword>
<dbReference type="InterPro" id="IPR011010">
    <property type="entry name" value="DNA_brk_join_enz"/>
</dbReference>
<dbReference type="Gene3D" id="1.10.443.10">
    <property type="entry name" value="Intergrase catalytic core"/>
    <property type="match status" value="1"/>
</dbReference>
<dbReference type="PANTHER" id="PTHR30349:SF64">
    <property type="entry name" value="PROPHAGE INTEGRASE INTD-RELATED"/>
    <property type="match status" value="1"/>
</dbReference>
<evidence type="ECO:0000256" key="3">
    <source>
        <dbReference type="ARBA" id="ARBA00023172"/>
    </source>
</evidence>
<dbReference type="InterPro" id="IPR013762">
    <property type="entry name" value="Integrase-like_cat_sf"/>
</dbReference>
<dbReference type="InterPro" id="IPR050090">
    <property type="entry name" value="Tyrosine_recombinase_XerCD"/>
</dbReference>
<accession>A0A1I7EVN9</accession>
<dbReference type="PANTHER" id="PTHR30349">
    <property type="entry name" value="PHAGE INTEGRASE-RELATED"/>
    <property type="match status" value="1"/>
</dbReference>
<name>A0A1I7EVN9_9FLAO</name>